<dbReference type="GO" id="GO:0005886">
    <property type="term" value="C:plasma membrane"/>
    <property type="evidence" value="ECO:0007669"/>
    <property type="project" value="UniProtKB-SubCell"/>
</dbReference>
<dbReference type="CDD" id="cd17478">
    <property type="entry name" value="MFS_FsR"/>
    <property type="match status" value="1"/>
</dbReference>
<dbReference type="OrthoDB" id="9770492at2"/>
<dbReference type="PANTHER" id="PTHR43129:SF1">
    <property type="entry name" value="FOSMIDOMYCIN RESISTANCE PROTEIN"/>
    <property type="match status" value="1"/>
</dbReference>
<sequence length="412" mass="44109">MTSNTAALEKSSFQQQQKTTYHVLFIIGLCHLLNDSLQSVIPAMFPILEKSMSLTYTQLGFIAFTLNIVSSVLQPIIGAYTDKKPVPYALPIGLSISMLGILGLAFSPSFKMVLFFVFFIGVGSAVFHPEGSRVAYMAAGSRRGLAQSIYQVGGNSGQALAPLITALVLVPLGQPGIVYFTLVAALAVILLIYIAKWYKVKLPSLPEKTGKISTTARSLANKKAANFAASIILFIIFARSWYGTSIASFYAFYVIEKYGVSIQASQGYVFLFLVMGAVGTFLGGPLADRFGKRTVIITSIMASIPLTFALPFAGPVTAYFLLALIGLILLSSFSVTVVYAQELFPGRIGTVSGLTIGFAFGMGAIGAVAIGALIDQFGLTTIMIAISLLPVLGITSYFLPTDKTIIEWQNNE</sequence>
<feature type="transmembrane region" description="Helical" evidence="6">
    <location>
        <begin position="380"/>
        <end position="399"/>
    </location>
</feature>
<dbReference type="Gene3D" id="1.20.1250.20">
    <property type="entry name" value="MFS general substrate transporter like domains"/>
    <property type="match status" value="2"/>
</dbReference>
<gene>
    <name evidence="8" type="ORF">KP78_26810</name>
</gene>
<protein>
    <submittedName>
        <fullName evidence="8">Fosmidomycin resistance protein</fullName>
    </submittedName>
</protein>
<evidence type="ECO:0000259" key="7">
    <source>
        <dbReference type="PROSITE" id="PS50850"/>
    </source>
</evidence>
<dbReference type="Pfam" id="PF07690">
    <property type="entry name" value="MFS_1"/>
    <property type="match status" value="1"/>
</dbReference>
<comment type="caution">
    <text evidence="8">The sequence shown here is derived from an EMBL/GenBank/DDBJ whole genome shotgun (WGS) entry which is preliminary data.</text>
</comment>
<keyword evidence="2" id="KW-0813">Transport</keyword>
<dbReference type="PANTHER" id="PTHR43129">
    <property type="entry name" value="FOSMIDOMYCIN RESISTANCE PROTEIN"/>
    <property type="match status" value="1"/>
</dbReference>
<organism evidence="8 9">
    <name type="scientific">Jeotgalibacillus soli</name>
    <dbReference type="NCBI Taxonomy" id="889306"/>
    <lineage>
        <taxon>Bacteria</taxon>
        <taxon>Bacillati</taxon>
        <taxon>Bacillota</taxon>
        <taxon>Bacilli</taxon>
        <taxon>Bacillales</taxon>
        <taxon>Caryophanaceae</taxon>
        <taxon>Jeotgalibacillus</taxon>
    </lineage>
</organism>
<proteinExistence type="predicted"/>
<feature type="transmembrane region" description="Helical" evidence="6">
    <location>
        <begin position="21"/>
        <end position="41"/>
    </location>
</feature>
<keyword evidence="3 6" id="KW-0812">Transmembrane</keyword>
<dbReference type="AlphaFoldDB" id="A0A0C2V852"/>
<reference evidence="8 9" key="1">
    <citation type="submission" date="2015-01" db="EMBL/GenBank/DDBJ databases">
        <title>Genome sequencing of Jeotgalibacillus soli.</title>
        <authorList>
            <person name="Goh K.M."/>
            <person name="Chan K.-G."/>
            <person name="Yaakop A.S."/>
            <person name="Ee R."/>
            <person name="Gan H.M."/>
            <person name="Chan C.S."/>
        </authorList>
    </citation>
    <scope>NUCLEOTIDE SEQUENCE [LARGE SCALE GENOMIC DNA]</scope>
    <source>
        <strain evidence="8 9">P9</strain>
    </source>
</reference>
<feature type="transmembrane region" description="Helical" evidence="6">
    <location>
        <begin position="88"/>
        <end position="106"/>
    </location>
</feature>
<comment type="subcellular location">
    <subcellularLocation>
        <location evidence="1">Cell membrane</location>
        <topology evidence="1">Multi-pass membrane protein</topology>
    </subcellularLocation>
</comment>
<keyword evidence="9" id="KW-1185">Reference proteome</keyword>
<evidence type="ECO:0000256" key="5">
    <source>
        <dbReference type="ARBA" id="ARBA00023136"/>
    </source>
</evidence>
<evidence type="ECO:0000313" key="9">
    <source>
        <dbReference type="Proteomes" id="UP000031938"/>
    </source>
</evidence>
<feature type="transmembrane region" description="Helical" evidence="6">
    <location>
        <begin position="351"/>
        <end position="374"/>
    </location>
</feature>
<evidence type="ECO:0000256" key="4">
    <source>
        <dbReference type="ARBA" id="ARBA00022989"/>
    </source>
</evidence>
<evidence type="ECO:0000256" key="3">
    <source>
        <dbReference type="ARBA" id="ARBA00022692"/>
    </source>
</evidence>
<feature type="transmembrane region" description="Helical" evidence="6">
    <location>
        <begin position="227"/>
        <end position="255"/>
    </location>
</feature>
<keyword evidence="5 6" id="KW-0472">Membrane</keyword>
<feature type="transmembrane region" description="Helical" evidence="6">
    <location>
        <begin position="176"/>
        <end position="195"/>
    </location>
</feature>
<feature type="transmembrane region" description="Helical" evidence="6">
    <location>
        <begin position="267"/>
        <end position="287"/>
    </location>
</feature>
<keyword evidence="4 6" id="KW-1133">Transmembrane helix</keyword>
<feature type="transmembrane region" description="Helical" evidence="6">
    <location>
        <begin position="294"/>
        <end position="313"/>
    </location>
</feature>
<name>A0A0C2V852_9BACL</name>
<feature type="transmembrane region" description="Helical" evidence="6">
    <location>
        <begin position="112"/>
        <end position="128"/>
    </location>
</feature>
<evidence type="ECO:0000313" key="8">
    <source>
        <dbReference type="EMBL" id="KIL45137.1"/>
    </source>
</evidence>
<evidence type="ECO:0000256" key="6">
    <source>
        <dbReference type="SAM" id="Phobius"/>
    </source>
</evidence>
<dbReference type="STRING" id="889306.KP78_26810"/>
<feature type="domain" description="Major facilitator superfamily (MFS) profile" evidence="7">
    <location>
        <begin position="23"/>
        <end position="405"/>
    </location>
</feature>
<feature type="transmembrane region" description="Helical" evidence="6">
    <location>
        <begin position="319"/>
        <end position="339"/>
    </location>
</feature>
<dbReference type="SUPFAM" id="SSF103473">
    <property type="entry name" value="MFS general substrate transporter"/>
    <property type="match status" value="1"/>
</dbReference>
<dbReference type="PROSITE" id="PS50850">
    <property type="entry name" value="MFS"/>
    <property type="match status" value="1"/>
</dbReference>
<evidence type="ECO:0000256" key="1">
    <source>
        <dbReference type="ARBA" id="ARBA00004651"/>
    </source>
</evidence>
<dbReference type="InterPro" id="IPR036259">
    <property type="entry name" value="MFS_trans_sf"/>
</dbReference>
<feature type="transmembrane region" description="Helical" evidence="6">
    <location>
        <begin position="149"/>
        <end position="170"/>
    </location>
</feature>
<dbReference type="GO" id="GO:0022857">
    <property type="term" value="F:transmembrane transporter activity"/>
    <property type="evidence" value="ECO:0007669"/>
    <property type="project" value="InterPro"/>
</dbReference>
<dbReference type="InterPro" id="IPR011701">
    <property type="entry name" value="MFS"/>
</dbReference>
<evidence type="ECO:0000256" key="2">
    <source>
        <dbReference type="ARBA" id="ARBA00022448"/>
    </source>
</evidence>
<dbReference type="EMBL" id="JXRP01000018">
    <property type="protein sequence ID" value="KIL45137.1"/>
    <property type="molecule type" value="Genomic_DNA"/>
</dbReference>
<dbReference type="Proteomes" id="UP000031938">
    <property type="component" value="Unassembled WGS sequence"/>
</dbReference>
<dbReference type="InterPro" id="IPR020846">
    <property type="entry name" value="MFS_dom"/>
</dbReference>
<feature type="transmembrane region" description="Helical" evidence="6">
    <location>
        <begin position="61"/>
        <end position="81"/>
    </location>
</feature>
<accession>A0A0C2V852</accession>
<dbReference type="RefSeq" id="WP_041089412.1">
    <property type="nucleotide sequence ID" value="NZ_JXRP01000018.1"/>
</dbReference>
<dbReference type="PATRIC" id="fig|889306.3.peg.2694"/>